<feature type="transmembrane region" description="Helical" evidence="8">
    <location>
        <begin position="265"/>
        <end position="285"/>
    </location>
</feature>
<sequence length="731" mass="79773">MKGECIADQEKKKEEEEAKTEVEEELDLLEIVRIRSSTCTRSSTNDATTCITNLVELNSSMEEKIEVSNDEDSKENKTKTSDSVPLEAPDLEAQDTAEHVDAQVTRSVQRESIVSLPGAYVEAPGAEPQRLNDTSLAAAAASPLLIRQSTDGFSSSELSRNDNDSHDGSSTLENIPIPPPRLRREENIQSRQEIGAVHVGNHHNATEEESPAPPPVEEPSSSISLPKANLVEPSDLLPLAKSYHETTTYTSSEARERKRQKLIKTTAGVGILVLVMLGILLLALLNHAEETTDPPMILTSHPSQAPTSLQDSILQLVVPAQSQQQVMTENPASPQSQALAWLMEEDVDHLLILSEERIRQKFALATIYFATGGTTAWVNTTHWLNHSIHECDWFHNPEFARKSTLAQIYTGFMKGLLEPLPTSPCDSHGIYQHLWLDINNLVGSLPDELYQLTNLQTLSLGWNPEGTVPEELWNLSQLDTLMIHRNQKIGGTIGSGIGSLAKLRWFVMDECSLTGALPAELGQAVSLEHFFVGRNQLSWSIPSELFLLSKLVVASLYGNSFQGTLPTEIGLLTSTTYLKLSENQLSGPLPSELGLLSTKMVSLDMKHNHLLSGTIPTELGLLTNLVELDLLNNQLSGQIPEELSELTSLGLLTLANNSLSGSFPQLLSALQHSLYTLNLQGNPLLSGTIPMDLCSINGTWISSSWESSGGPEGLSFDCTGLLCGCICDCNS</sequence>
<gene>
    <name evidence="9" type="ORF">SEMRO_449_G145340.1</name>
</gene>
<protein>
    <submittedName>
        <fullName evidence="9">Leucine Rich Repeat</fullName>
    </submittedName>
</protein>
<dbReference type="OrthoDB" id="38453at2759"/>
<dbReference type="PANTHER" id="PTHR27008:SF42">
    <property type="entry name" value="LEUCINE-RICH REPEAT PROTEIN KINASE FAMILY PROTEIN"/>
    <property type="match status" value="1"/>
</dbReference>
<dbReference type="AlphaFoldDB" id="A0A9N8E0W6"/>
<dbReference type="Proteomes" id="UP001153069">
    <property type="component" value="Unassembled WGS sequence"/>
</dbReference>
<dbReference type="SUPFAM" id="SSF52058">
    <property type="entry name" value="L domain-like"/>
    <property type="match status" value="1"/>
</dbReference>
<feature type="compositionally biased region" description="Basic and acidic residues" evidence="7">
    <location>
        <begin position="1"/>
        <end position="21"/>
    </location>
</feature>
<keyword evidence="3 8" id="KW-0812">Transmembrane</keyword>
<evidence type="ECO:0000256" key="1">
    <source>
        <dbReference type="ARBA" id="ARBA00004370"/>
    </source>
</evidence>
<evidence type="ECO:0000256" key="8">
    <source>
        <dbReference type="SAM" id="Phobius"/>
    </source>
</evidence>
<proteinExistence type="predicted"/>
<name>A0A9N8E0W6_9STRA</name>
<keyword evidence="5 8" id="KW-1133">Transmembrane helix</keyword>
<feature type="region of interest" description="Disordered" evidence="7">
    <location>
        <begin position="202"/>
        <end position="223"/>
    </location>
</feature>
<evidence type="ECO:0000313" key="9">
    <source>
        <dbReference type="EMBL" id="CAB9510719.1"/>
    </source>
</evidence>
<organism evidence="9 10">
    <name type="scientific">Seminavis robusta</name>
    <dbReference type="NCBI Taxonomy" id="568900"/>
    <lineage>
        <taxon>Eukaryota</taxon>
        <taxon>Sar</taxon>
        <taxon>Stramenopiles</taxon>
        <taxon>Ochrophyta</taxon>
        <taxon>Bacillariophyta</taxon>
        <taxon>Bacillariophyceae</taxon>
        <taxon>Bacillariophycidae</taxon>
        <taxon>Naviculales</taxon>
        <taxon>Naviculaceae</taxon>
        <taxon>Seminavis</taxon>
    </lineage>
</organism>
<dbReference type="InterPro" id="IPR051809">
    <property type="entry name" value="Plant_receptor-like_S/T_kinase"/>
</dbReference>
<dbReference type="GO" id="GO:0016020">
    <property type="term" value="C:membrane"/>
    <property type="evidence" value="ECO:0007669"/>
    <property type="project" value="UniProtKB-SubCell"/>
</dbReference>
<comment type="subcellular location">
    <subcellularLocation>
        <location evidence="1">Membrane</location>
    </subcellularLocation>
</comment>
<keyword evidence="10" id="KW-1185">Reference proteome</keyword>
<keyword evidence="4" id="KW-0677">Repeat</keyword>
<keyword evidence="2" id="KW-0433">Leucine-rich repeat</keyword>
<evidence type="ECO:0000313" key="10">
    <source>
        <dbReference type="Proteomes" id="UP001153069"/>
    </source>
</evidence>
<reference evidence="9" key="1">
    <citation type="submission" date="2020-06" db="EMBL/GenBank/DDBJ databases">
        <authorList>
            <consortium name="Plant Systems Biology data submission"/>
        </authorList>
    </citation>
    <scope>NUCLEOTIDE SEQUENCE</scope>
    <source>
        <strain evidence="9">D6</strain>
    </source>
</reference>
<feature type="region of interest" description="Disordered" evidence="7">
    <location>
        <begin position="1"/>
        <end position="23"/>
    </location>
</feature>
<dbReference type="Gene3D" id="3.80.10.10">
    <property type="entry name" value="Ribonuclease Inhibitor"/>
    <property type="match status" value="1"/>
</dbReference>
<feature type="region of interest" description="Disordered" evidence="7">
    <location>
        <begin position="151"/>
        <end position="182"/>
    </location>
</feature>
<evidence type="ECO:0000256" key="2">
    <source>
        <dbReference type="ARBA" id="ARBA00022614"/>
    </source>
</evidence>
<keyword evidence="6 8" id="KW-0472">Membrane</keyword>
<evidence type="ECO:0000256" key="3">
    <source>
        <dbReference type="ARBA" id="ARBA00022692"/>
    </source>
</evidence>
<feature type="region of interest" description="Disordered" evidence="7">
    <location>
        <begin position="65"/>
        <end position="88"/>
    </location>
</feature>
<dbReference type="Pfam" id="PF00560">
    <property type="entry name" value="LRR_1"/>
    <property type="match status" value="3"/>
</dbReference>
<accession>A0A9N8E0W6</accession>
<evidence type="ECO:0000256" key="7">
    <source>
        <dbReference type="SAM" id="MobiDB-lite"/>
    </source>
</evidence>
<comment type="caution">
    <text evidence="9">The sequence shown here is derived from an EMBL/GenBank/DDBJ whole genome shotgun (WGS) entry which is preliminary data.</text>
</comment>
<evidence type="ECO:0000256" key="5">
    <source>
        <dbReference type="ARBA" id="ARBA00022989"/>
    </source>
</evidence>
<evidence type="ECO:0000256" key="4">
    <source>
        <dbReference type="ARBA" id="ARBA00022737"/>
    </source>
</evidence>
<dbReference type="EMBL" id="CAICTM010000448">
    <property type="protein sequence ID" value="CAB9510719.1"/>
    <property type="molecule type" value="Genomic_DNA"/>
</dbReference>
<dbReference type="PANTHER" id="PTHR27008">
    <property type="entry name" value="OS04G0122200 PROTEIN"/>
    <property type="match status" value="1"/>
</dbReference>
<dbReference type="InterPro" id="IPR001611">
    <property type="entry name" value="Leu-rich_rpt"/>
</dbReference>
<evidence type="ECO:0000256" key="6">
    <source>
        <dbReference type="ARBA" id="ARBA00023136"/>
    </source>
</evidence>
<dbReference type="InterPro" id="IPR032675">
    <property type="entry name" value="LRR_dom_sf"/>
</dbReference>
<dbReference type="FunFam" id="3.80.10.10:FF:000041">
    <property type="entry name" value="LRR receptor-like serine/threonine-protein kinase ERECTA"/>
    <property type="match status" value="1"/>
</dbReference>